<keyword evidence="1" id="KW-0175">Coiled coil</keyword>
<dbReference type="EMBL" id="JW862488">
    <property type="protein sequence ID" value="AFO95005.1"/>
    <property type="molecule type" value="mRNA"/>
</dbReference>
<sequence>MSRAPIPPSHVGATAPESFTVLKQRIVTVEEQTDSLFKELGALGVESEDLTNVKVGGGDIHRPVSPFHVRNVFTTESDVLWKNYESLVSRVCRLESVIQTLKLNVFRIQTEKELNPEHSAHVTERLAAMQGEHAEELKKLKREVICYRQHLSELSEEKESAQEEMERLSAALEITTATKADVAMAAEELKATKSRMIRRLQQINEQLSQEVSLRKALEESHVALLQRVQDMEKVVMAEREQVKTLQQDCLVLRKDSQVTQERLQQEQQNANDLDNIYKQLKIEADAKESIITQMADEAKNTHLLLNKHQKENTEIRCEITSLRDVAEKVQVLNDQLNKQCTELSTTLHSVSMENAKLLMEHQAALKSEQDKMTEKLREQDLLLDAARANITAELHIALREKQQFKKDLETLRLEHTQIQLKFQMVEDKATTHKELLKSVIVRLREDFKKADDEHENTQQEKDSLLDQVNKTLGEIIEERNTYEKQLTEKQLEVGTLSAALVKQQEENGRLMECLAAVEHQQHAQQQIKQVLAELTESKNKLAYEKGKLQTRVEQLQEELKCTSAANFENTKLKKRNTALESKYSQINTEFSTCKINTQRLEAQHKQAQLAMEQKEEDFAKAIKSRDEILREIQKLKEHSEVIQEKDKQKVINLQQQLMDCKQDSNKIAETLENVLTSHTKLQHTVEKLQTELGQRDAEIKGLHRERSYNHQTLQRLQAELQDLQAKLATTETQHNIQVEPLRKALEISKQDNKKLARSLEQTLLTTNGLQIKLNQLQSELDGKELQQQQLQHTREQEAEDAKLESKMFAERIEALKNQFQSERETARKANQKEIMELKKGLCAAAKSAELSRANRELRQNAAELEKTITSLKAKIKDQKGQLKHYLECKATNTQYSSRMKEFEADLTRMEKMKGEYEKKNYEQSQMIHKFMTEMQSLQAELQSVAKNQHEAMLLCKQQEFQLETEDKLRHELQNKCRSLEEKVKNLQMCKEAAEQKLKEASLESQQISANLEEAHQWFKSKFDTLQTELKQSRERDRWKEQLGDKENLENINVQDLYSRSRQRAKDTKRLLVKSPSESCLNRWETKQELKLLSRNYWDAMAKK</sequence>
<accession>V9KB40</accession>
<feature type="coiled-coil region" evidence="1">
    <location>
        <begin position="766"/>
        <end position="1010"/>
    </location>
</feature>
<feature type="coiled-coil region" evidence="1">
    <location>
        <begin position="137"/>
        <end position="325"/>
    </location>
</feature>
<dbReference type="PANTHER" id="PTHR35352">
    <property type="entry name" value="COILED-COIL DOMAIN-CONTAINING PROTEIN 150"/>
    <property type="match status" value="1"/>
</dbReference>
<proteinExistence type="evidence at transcript level"/>
<dbReference type="InterPro" id="IPR038807">
    <property type="entry name" value="CCDC150"/>
</dbReference>
<organism evidence="2">
    <name type="scientific">Callorhinchus milii</name>
    <name type="common">Ghost shark</name>
    <dbReference type="NCBI Taxonomy" id="7868"/>
    <lineage>
        <taxon>Eukaryota</taxon>
        <taxon>Metazoa</taxon>
        <taxon>Chordata</taxon>
        <taxon>Craniata</taxon>
        <taxon>Vertebrata</taxon>
        <taxon>Chondrichthyes</taxon>
        <taxon>Holocephali</taxon>
        <taxon>Chimaeriformes</taxon>
        <taxon>Callorhinchidae</taxon>
        <taxon>Callorhinchus</taxon>
    </lineage>
</organism>
<evidence type="ECO:0000313" key="2">
    <source>
        <dbReference type="EMBL" id="AFO95005.1"/>
    </source>
</evidence>
<dbReference type="PANTHER" id="PTHR35352:SF1">
    <property type="entry name" value="COILED-COIL DOMAIN-CONTAINING PROTEIN 150"/>
    <property type="match status" value="1"/>
</dbReference>
<reference evidence="2" key="1">
    <citation type="journal article" date="2014" name="Nature">
        <title>Elephant shark genome provides unique insights into gnathostome evolution.</title>
        <authorList>
            <consortium name="International Elephant Shark Genome Sequencing Consortium"/>
            <person name="Venkatesh B."/>
            <person name="Lee A.P."/>
            <person name="Ravi V."/>
            <person name="Maurya A.K."/>
            <person name="Lian M.M."/>
            <person name="Swann J.B."/>
            <person name="Ohta Y."/>
            <person name="Flajnik M.F."/>
            <person name="Sutoh Y."/>
            <person name="Kasahara M."/>
            <person name="Hoon S."/>
            <person name="Gangu V."/>
            <person name="Roy S.W."/>
            <person name="Irimia M."/>
            <person name="Korzh V."/>
            <person name="Kondrychyn I."/>
            <person name="Lim Z.W."/>
            <person name="Tay B.H."/>
            <person name="Tohari S."/>
            <person name="Kong K.W."/>
            <person name="Ho S."/>
            <person name="Lorente-Galdos B."/>
            <person name="Quilez J."/>
            <person name="Marques-Bonet T."/>
            <person name="Raney B.J."/>
            <person name="Ingham P.W."/>
            <person name="Tay A."/>
            <person name="Hillier L.W."/>
            <person name="Minx P."/>
            <person name="Boehm T."/>
            <person name="Wilson R.K."/>
            <person name="Brenner S."/>
            <person name="Warren W.C."/>
        </authorList>
    </citation>
    <scope>NUCLEOTIDE SEQUENCE</scope>
    <source>
        <tissue evidence="2">Ovary</tissue>
    </source>
</reference>
<feature type="coiled-coil region" evidence="1">
    <location>
        <begin position="520"/>
        <end position="645"/>
    </location>
</feature>
<feature type="coiled-coil region" evidence="1">
    <location>
        <begin position="358"/>
        <end position="492"/>
    </location>
</feature>
<protein>
    <submittedName>
        <fullName evidence="2">Coiled-coil domain-containing protein 150</fullName>
    </submittedName>
</protein>
<dbReference type="AlphaFoldDB" id="V9KB40"/>
<evidence type="ECO:0000256" key="1">
    <source>
        <dbReference type="SAM" id="Coils"/>
    </source>
</evidence>
<name>V9KB40_CALMI</name>